<dbReference type="GO" id="GO:0005975">
    <property type="term" value="P:carbohydrate metabolic process"/>
    <property type="evidence" value="ECO:0007669"/>
    <property type="project" value="UniProtKB-UniRule"/>
</dbReference>
<dbReference type="PATRIC" id="fig|243276.5.peg.509"/>
<accession>A0A0H3BKN0</accession>
<dbReference type="SUPFAM" id="SSF100950">
    <property type="entry name" value="NagB/RpiA/CoA transferase-like"/>
    <property type="match status" value="1"/>
</dbReference>
<evidence type="ECO:0000256" key="1">
    <source>
        <dbReference type="ARBA" id="ARBA00000832"/>
    </source>
</evidence>
<sequence>MKKHIFEDARAIAAFLVSVFDSRLKTQEILWLALSGGSTPREIFRTWAHEFRHHLDWKRLRFFWSDERCVPPTDAQSNFNMTHSALLEPLEINPDAVFRVRGEDAPESACAAYSQEIEARLPRQRGVPCFDIILLGMGADGHTASIFPHEIELWDHSGCCVVATHPDTGQKRVSFTGHLINNAHEIYVVVTGREKQDMLASVASDPHASVPLHAWTLPKRSGCWIPLLRGLYPRKQCKPTV</sequence>
<dbReference type="PANTHER" id="PTHR11054:SF0">
    <property type="entry name" value="6-PHOSPHOGLUCONOLACTONASE"/>
    <property type="match status" value="1"/>
</dbReference>
<evidence type="ECO:0000256" key="5">
    <source>
        <dbReference type="ARBA" id="ARBA00013198"/>
    </source>
</evidence>
<dbReference type="AlphaFoldDB" id="A0A0H3BKN0"/>
<evidence type="ECO:0000256" key="6">
    <source>
        <dbReference type="ARBA" id="ARBA00020337"/>
    </source>
</evidence>
<dbReference type="SMR" id="A0A0H3BKN0"/>
<evidence type="ECO:0000256" key="7">
    <source>
        <dbReference type="RuleBase" id="RU365095"/>
    </source>
</evidence>
<evidence type="ECO:0000256" key="4">
    <source>
        <dbReference type="ARBA" id="ARBA00010662"/>
    </source>
</evidence>
<dbReference type="EMBL" id="CP000805">
    <property type="protein sequence ID" value="ACD70901.1"/>
    <property type="molecule type" value="Genomic_DNA"/>
</dbReference>
<dbReference type="NCBIfam" id="TIGR01198">
    <property type="entry name" value="pgl"/>
    <property type="match status" value="1"/>
</dbReference>
<dbReference type="InterPro" id="IPR006148">
    <property type="entry name" value="Glc/Gal-6P_isomerase"/>
</dbReference>
<evidence type="ECO:0000256" key="3">
    <source>
        <dbReference type="ARBA" id="ARBA00004961"/>
    </source>
</evidence>
<dbReference type="GO" id="GO:0017057">
    <property type="term" value="F:6-phosphogluconolactonase activity"/>
    <property type="evidence" value="ECO:0007669"/>
    <property type="project" value="UniProtKB-UniRule"/>
</dbReference>
<comment type="catalytic activity">
    <reaction evidence="1 7">
        <text>6-phospho-D-glucono-1,5-lactone + H2O = 6-phospho-D-gluconate + H(+)</text>
        <dbReference type="Rhea" id="RHEA:12556"/>
        <dbReference type="ChEBI" id="CHEBI:15377"/>
        <dbReference type="ChEBI" id="CHEBI:15378"/>
        <dbReference type="ChEBI" id="CHEBI:57955"/>
        <dbReference type="ChEBI" id="CHEBI:58759"/>
        <dbReference type="EC" id="3.1.1.31"/>
    </reaction>
</comment>
<dbReference type="InterPro" id="IPR039104">
    <property type="entry name" value="6PGL"/>
</dbReference>
<dbReference type="UniPathway" id="UPA00115">
    <property type="reaction ID" value="UER00409"/>
</dbReference>
<evidence type="ECO:0000256" key="2">
    <source>
        <dbReference type="ARBA" id="ARBA00002681"/>
    </source>
</evidence>
<comment type="similarity">
    <text evidence="4 7">Belongs to the glucosamine/galactosamine-6-phosphate isomerase family. 6-phosphogluconolactonase subfamily.</text>
</comment>
<evidence type="ECO:0000313" key="10">
    <source>
        <dbReference type="Proteomes" id="UP000001202"/>
    </source>
</evidence>
<dbReference type="Gene3D" id="3.40.50.1360">
    <property type="match status" value="1"/>
</dbReference>
<protein>
    <recommendedName>
        <fullName evidence="6 7">6-phosphogluconolactonase</fullName>
        <shortName evidence="7">6PGL</shortName>
        <ecNumber evidence="5 7">3.1.1.31</ecNumber>
    </recommendedName>
</protein>
<dbReference type="Pfam" id="PF01182">
    <property type="entry name" value="Glucosamine_iso"/>
    <property type="match status" value="1"/>
</dbReference>
<comment type="pathway">
    <text evidence="3 7">Carbohydrate degradation; pentose phosphate pathway; D-ribulose 5-phosphate from D-glucose 6-phosphate (oxidative stage): step 2/3.</text>
</comment>
<dbReference type="RefSeq" id="WP_010881926.1">
    <property type="nucleotide sequence ID" value="NC_010741.1"/>
</dbReference>
<dbReference type="InterPro" id="IPR005900">
    <property type="entry name" value="6-phosphogluconolactonase_DevB"/>
</dbReference>
<gene>
    <name evidence="7" type="primary">pgl</name>
    <name evidence="9" type="ordered locus">TPASS_0477</name>
</gene>
<dbReference type="CDD" id="cd01400">
    <property type="entry name" value="6PGL"/>
    <property type="match status" value="1"/>
</dbReference>
<dbReference type="KEGG" id="tpp:TPASS_0477"/>
<name>A0A0H3BKN0_TREPS</name>
<dbReference type="Proteomes" id="UP000001202">
    <property type="component" value="Chromosome"/>
</dbReference>
<keyword evidence="7" id="KW-0378">Hydrolase</keyword>
<dbReference type="PANTHER" id="PTHR11054">
    <property type="entry name" value="6-PHOSPHOGLUCONOLACTONASE"/>
    <property type="match status" value="1"/>
</dbReference>
<dbReference type="GO" id="GO:0006098">
    <property type="term" value="P:pentose-phosphate shunt"/>
    <property type="evidence" value="ECO:0007669"/>
    <property type="project" value="UniProtKB-UniPathway"/>
</dbReference>
<comment type="function">
    <text evidence="2 7">Hydrolysis of 6-phosphogluconolactone to 6-phosphogluconate.</text>
</comment>
<dbReference type="EC" id="3.1.1.31" evidence="5 7"/>
<feature type="domain" description="Glucosamine/galactosamine-6-phosphate isomerase" evidence="8">
    <location>
        <begin position="9"/>
        <end position="214"/>
    </location>
</feature>
<organism evidence="9 10">
    <name type="scientific">Treponema pallidum subsp. pallidum (strain SS14)</name>
    <dbReference type="NCBI Taxonomy" id="455434"/>
    <lineage>
        <taxon>Bacteria</taxon>
        <taxon>Pseudomonadati</taxon>
        <taxon>Spirochaetota</taxon>
        <taxon>Spirochaetia</taxon>
        <taxon>Spirochaetales</taxon>
        <taxon>Treponemataceae</taxon>
        <taxon>Treponema</taxon>
    </lineage>
</organism>
<dbReference type="InterPro" id="IPR037171">
    <property type="entry name" value="NagB/RpiA_transferase-like"/>
</dbReference>
<evidence type="ECO:0000313" key="9">
    <source>
        <dbReference type="EMBL" id="ACD70901.1"/>
    </source>
</evidence>
<evidence type="ECO:0000259" key="8">
    <source>
        <dbReference type="Pfam" id="PF01182"/>
    </source>
</evidence>
<reference evidence="9 10" key="1">
    <citation type="journal article" date="2008" name="BMC Microbiol.">
        <title>Complete genome sequence of Treponema pallidum ssp. pallidum strain SS14 determined with oligonucleotide arrays.</title>
        <authorList>
            <person name="Matejkova P."/>
            <person name="Strouhal M."/>
            <person name="Smajs D."/>
            <person name="Norris S.J."/>
            <person name="Palzkill T."/>
            <person name="Petrosino J.F."/>
            <person name="Sodergren E."/>
            <person name="Norton J.E."/>
            <person name="Singh J."/>
            <person name="Richmond T.A."/>
            <person name="Molla M.N."/>
            <person name="Albert T.J."/>
            <person name="Weinstock G.M."/>
        </authorList>
    </citation>
    <scope>NUCLEOTIDE SEQUENCE [LARGE SCALE GENOMIC DNA]</scope>
    <source>
        <strain evidence="9 10">SS14</strain>
    </source>
</reference>
<proteinExistence type="inferred from homology"/>